<dbReference type="InterPro" id="IPR017871">
    <property type="entry name" value="ABC_transporter-like_CS"/>
</dbReference>
<dbReference type="InterPro" id="IPR027417">
    <property type="entry name" value="P-loop_NTPase"/>
</dbReference>
<dbReference type="PROSITE" id="PS00211">
    <property type="entry name" value="ABC_TRANSPORTER_1"/>
    <property type="match status" value="1"/>
</dbReference>
<evidence type="ECO:0000256" key="4">
    <source>
        <dbReference type="ARBA" id="ARBA00022840"/>
    </source>
</evidence>
<evidence type="ECO:0000259" key="5">
    <source>
        <dbReference type="PROSITE" id="PS50893"/>
    </source>
</evidence>
<evidence type="ECO:0000313" key="6">
    <source>
        <dbReference type="EMBL" id="PWL54801.1"/>
    </source>
</evidence>
<dbReference type="OrthoDB" id="9806726at2"/>
<dbReference type="Gene3D" id="3.40.50.300">
    <property type="entry name" value="P-loop containing nucleotide triphosphate hydrolases"/>
    <property type="match status" value="1"/>
</dbReference>
<comment type="similarity">
    <text evidence="1">Belongs to the ABC transporter superfamily.</text>
</comment>
<reference evidence="6 9" key="2">
    <citation type="submission" date="2018-03" db="EMBL/GenBank/DDBJ databases">
        <title>The uncultured portion of the human microbiome is neutrally assembled.</title>
        <authorList>
            <person name="Jeraldo P."/>
            <person name="Boardman L."/>
            <person name="White B.A."/>
            <person name="Nelson H."/>
            <person name="Goldenfeld N."/>
            <person name="Chia N."/>
        </authorList>
    </citation>
    <scope>NUCLEOTIDE SEQUENCE [LARGE SCALE GENOMIC DNA]</scope>
    <source>
        <strain evidence="6">CIM:MAG 903</strain>
    </source>
</reference>
<evidence type="ECO:0000313" key="8">
    <source>
        <dbReference type="Proteomes" id="UP000182135"/>
    </source>
</evidence>
<proteinExistence type="inferred from homology"/>
<dbReference type="InterPro" id="IPR003439">
    <property type="entry name" value="ABC_transporter-like_ATP-bd"/>
</dbReference>
<keyword evidence="8" id="KW-1185">Reference proteome</keyword>
<accession>A0A1I2NUE8</accession>
<dbReference type="EMBL" id="QAMZ01000018">
    <property type="protein sequence ID" value="PWL54801.1"/>
    <property type="molecule type" value="Genomic_DNA"/>
</dbReference>
<dbReference type="Proteomes" id="UP000182135">
    <property type="component" value="Unassembled WGS sequence"/>
</dbReference>
<dbReference type="SMART" id="SM00382">
    <property type="entry name" value="AAA"/>
    <property type="match status" value="1"/>
</dbReference>
<dbReference type="InterPro" id="IPR003593">
    <property type="entry name" value="AAA+_ATPase"/>
</dbReference>
<dbReference type="GeneID" id="90545476"/>
<organism evidence="7 8">
    <name type="scientific">Clostridium cadaveris</name>
    <dbReference type="NCBI Taxonomy" id="1529"/>
    <lineage>
        <taxon>Bacteria</taxon>
        <taxon>Bacillati</taxon>
        <taxon>Bacillota</taxon>
        <taxon>Clostridia</taxon>
        <taxon>Eubacteriales</taxon>
        <taxon>Clostridiaceae</taxon>
        <taxon>Clostridium</taxon>
    </lineage>
</organism>
<keyword evidence="4 7" id="KW-0067">ATP-binding</keyword>
<dbReference type="PROSITE" id="PS50893">
    <property type="entry name" value="ABC_TRANSPORTER_2"/>
    <property type="match status" value="1"/>
</dbReference>
<dbReference type="SUPFAM" id="SSF52540">
    <property type="entry name" value="P-loop containing nucleoside triphosphate hydrolases"/>
    <property type="match status" value="1"/>
</dbReference>
<dbReference type="GO" id="GO:0016887">
    <property type="term" value="F:ATP hydrolysis activity"/>
    <property type="evidence" value="ECO:0007669"/>
    <property type="project" value="InterPro"/>
</dbReference>
<dbReference type="Proteomes" id="UP000246114">
    <property type="component" value="Unassembled WGS sequence"/>
</dbReference>
<dbReference type="AlphaFoldDB" id="A0A1I2NUE8"/>
<feature type="domain" description="ABC transporter" evidence="5">
    <location>
        <begin position="2"/>
        <end position="219"/>
    </location>
</feature>
<gene>
    <name evidence="6" type="ORF">DBY38_03190</name>
    <name evidence="7" type="ORF">SAMN04487885_12431</name>
</gene>
<dbReference type="EMBL" id="FOOE01000024">
    <property type="protein sequence ID" value="SFG07605.1"/>
    <property type="molecule type" value="Genomic_DNA"/>
</dbReference>
<keyword evidence="2" id="KW-0813">Transport</keyword>
<dbReference type="eggNOG" id="COG1121">
    <property type="taxonomic scope" value="Bacteria"/>
</dbReference>
<dbReference type="RefSeq" id="WP_027639570.1">
    <property type="nucleotide sequence ID" value="NZ_BAAACD010000031.1"/>
</dbReference>
<evidence type="ECO:0000313" key="9">
    <source>
        <dbReference type="Proteomes" id="UP000246114"/>
    </source>
</evidence>
<dbReference type="PANTHER" id="PTHR42734">
    <property type="entry name" value="METAL TRANSPORT SYSTEM ATP-BINDING PROTEIN TM_0124-RELATED"/>
    <property type="match status" value="1"/>
</dbReference>
<dbReference type="InterPro" id="IPR050153">
    <property type="entry name" value="Metal_Ion_Import_ABC"/>
</dbReference>
<keyword evidence="3" id="KW-0547">Nucleotide-binding</keyword>
<dbReference type="PANTHER" id="PTHR42734:SF17">
    <property type="entry name" value="METAL TRANSPORT SYSTEM ATP-BINDING PROTEIN TM_0124-RELATED"/>
    <property type="match status" value="1"/>
</dbReference>
<reference evidence="7 8" key="1">
    <citation type="submission" date="2016-10" db="EMBL/GenBank/DDBJ databases">
        <authorList>
            <person name="de Groot N.N."/>
        </authorList>
    </citation>
    <scope>NUCLEOTIDE SEQUENCE [LARGE SCALE GENOMIC DNA]</scope>
    <source>
        <strain evidence="7 8">NLAE-zl-G419</strain>
    </source>
</reference>
<name>A0A1I2NUE8_9CLOT</name>
<protein>
    <submittedName>
        <fullName evidence="6">Metal ABC transporter ATP-binding protein</fullName>
    </submittedName>
    <submittedName>
        <fullName evidence="7">Zinc transport system ATP-binding protein</fullName>
    </submittedName>
</protein>
<evidence type="ECO:0000313" key="7">
    <source>
        <dbReference type="EMBL" id="SFG07605.1"/>
    </source>
</evidence>
<dbReference type="STRING" id="1529.SAMN04487885_12431"/>
<dbReference type="Pfam" id="PF00005">
    <property type="entry name" value="ABC_tran"/>
    <property type="match status" value="1"/>
</dbReference>
<evidence type="ECO:0000256" key="2">
    <source>
        <dbReference type="ARBA" id="ARBA00022448"/>
    </source>
</evidence>
<sequence>MVTIKNLSFSYNSFQPLLKDIDIFIPDGSYVSIIGENGSCKSTLVKLILGLLKPQKGEIIKKSSNIAYVPQWLDGFNSEFPITVKEVLSIHLKTLKLKDKNLIDKVLKTVNMVDFKNNLIGNLSGGQKQKILIARALLGNPELLILDEPSTGIDVSSQKEIYSLIKDLNLKSNMTVIAVEHNMDAVLTNSTLIYKLKDGDAFCYDIAKFKEMYQNKEEFF</sequence>
<evidence type="ECO:0000256" key="3">
    <source>
        <dbReference type="ARBA" id="ARBA00022741"/>
    </source>
</evidence>
<dbReference type="GO" id="GO:0005524">
    <property type="term" value="F:ATP binding"/>
    <property type="evidence" value="ECO:0007669"/>
    <property type="project" value="UniProtKB-KW"/>
</dbReference>
<evidence type="ECO:0000256" key="1">
    <source>
        <dbReference type="ARBA" id="ARBA00005417"/>
    </source>
</evidence>